<dbReference type="GO" id="GO:0046872">
    <property type="term" value="F:metal ion binding"/>
    <property type="evidence" value="ECO:0007669"/>
    <property type="project" value="UniProtKB-KW"/>
</dbReference>
<gene>
    <name evidence="8" type="ORF">GRAN_1044</name>
</gene>
<dbReference type="Proteomes" id="UP000289437">
    <property type="component" value="Unassembled WGS sequence"/>
</dbReference>
<dbReference type="InterPro" id="IPR007197">
    <property type="entry name" value="rSAM"/>
</dbReference>
<evidence type="ECO:0000256" key="4">
    <source>
        <dbReference type="ARBA" id="ARBA00023004"/>
    </source>
</evidence>
<dbReference type="InterPro" id="IPR050377">
    <property type="entry name" value="Radical_SAM_PqqE_MftC-like"/>
</dbReference>
<evidence type="ECO:0000313" key="8">
    <source>
        <dbReference type="EMBL" id="RXH57734.1"/>
    </source>
</evidence>
<organism evidence="8 9">
    <name type="scientific">Granulicella sibirica</name>
    <dbReference type="NCBI Taxonomy" id="2479048"/>
    <lineage>
        <taxon>Bacteria</taxon>
        <taxon>Pseudomonadati</taxon>
        <taxon>Acidobacteriota</taxon>
        <taxon>Terriglobia</taxon>
        <taxon>Terriglobales</taxon>
        <taxon>Acidobacteriaceae</taxon>
        <taxon>Granulicella</taxon>
    </lineage>
</organism>
<dbReference type="Gene3D" id="3.20.20.70">
    <property type="entry name" value="Aldolase class I"/>
    <property type="match status" value="1"/>
</dbReference>
<accession>A0A4V1L620</accession>
<feature type="region of interest" description="Disordered" evidence="6">
    <location>
        <begin position="342"/>
        <end position="364"/>
    </location>
</feature>
<dbReference type="AlphaFoldDB" id="A0A4V1L620"/>
<reference evidence="9" key="2">
    <citation type="submission" date="2019-02" db="EMBL/GenBank/DDBJ databases">
        <title>Granulicella sibirica sp. nov., a psychrotolerant acidobacterium isolated from an organic soil layer in forested tundra, West Siberia.</title>
        <authorList>
            <person name="Oshkin I.Y."/>
            <person name="Kulichevskaya I.S."/>
            <person name="Rijpstra W.I.C."/>
            <person name="Sinninghe Damste J.S."/>
            <person name="Rakitin A.L."/>
            <person name="Ravin N.V."/>
            <person name="Dedysh S.N."/>
        </authorList>
    </citation>
    <scope>NUCLEOTIDE SEQUENCE [LARGE SCALE GENOMIC DNA]</scope>
    <source>
        <strain evidence="9">AF10</strain>
    </source>
</reference>
<keyword evidence="8" id="KW-0456">Lyase</keyword>
<evidence type="ECO:0000256" key="5">
    <source>
        <dbReference type="ARBA" id="ARBA00023014"/>
    </source>
</evidence>
<dbReference type="SMART" id="SM00729">
    <property type="entry name" value="Elp3"/>
    <property type="match status" value="1"/>
</dbReference>
<proteinExistence type="predicted"/>
<feature type="domain" description="Radical SAM core" evidence="7">
    <location>
        <begin position="50"/>
        <end position="268"/>
    </location>
</feature>
<dbReference type="Pfam" id="PF04055">
    <property type="entry name" value="Radical_SAM"/>
    <property type="match status" value="1"/>
</dbReference>
<dbReference type="InterPro" id="IPR013785">
    <property type="entry name" value="Aldolase_TIM"/>
</dbReference>
<evidence type="ECO:0000259" key="7">
    <source>
        <dbReference type="PROSITE" id="PS51918"/>
    </source>
</evidence>
<sequence length="364" mass="40399">MTSSTTTPQPKIVARTKPPVPKSSAGKRRWKAVTRKLRELGSIASAVAATDHPYMAHIVPMRRCNLACTYCNEFDDFSDPVPIDEMYRRIDHLGRLGTSVITISGGEPLLHPDLDKVIARIRSTGAIAGMITNGYLLMPERIERLNAAGLDHMQISIDNVMPDEVSKKSLKVLDKKLQMLAEHADFHVNINSVVGGGIANPEDAYTVSQRALALGFSSTIGIIHDGSGQLKPLGEAERNVWDRVRNLTRRSYSRFNHFQEAIANGQPNDWRCRAGSRYLYICENGLVHYCSQQRGYPGTPIADYKTADVKREFLTEKSCAPNCTISCVHQVSYIDHWRAPQHTSITPGSGQGTHQPSPELVQIR</sequence>
<feature type="region of interest" description="Disordered" evidence="6">
    <location>
        <begin position="1"/>
        <end position="27"/>
    </location>
</feature>
<dbReference type="InterPro" id="IPR058240">
    <property type="entry name" value="rSAM_sf"/>
</dbReference>
<dbReference type="PANTHER" id="PTHR11228">
    <property type="entry name" value="RADICAL SAM DOMAIN PROTEIN"/>
    <property type="match status" value="1"/>
</dbReference>
<keyword evidence="5" id="KW-0411">Iron-sulfur</keyword>
<evidence type="ECO:0000256" key="2">
    <source>
        <dbReference type="ARBA" id="ARBA00022691"/>
    </source>
</evidence>
<dbReference type="SUPFAM" id="SSF102114">
    <property type="entry name" value="Radical SAM enzymes"/>
    <property type="match status" value="1"/>
</dbReference>
<dbReference type="GO" id="GO:0051536">
    <property type="term" value="F:iron-sulfur cluster binding"/>
    <property type="evidence" value="ECO:0007669"/>
    <property type="project" value="UniProtKB-KW"/>
</dbReference>
<dbReference type="SFLD" id="SFLDG01067">
    <property type="entry name" value="SPASM/twitch_domain_containing"/>
    <property type="match status" value="1"/>
</dbReference>
<dbReference type="OrthoDB" id="9805809at2"/>
<comment type="caution">
    <text evidence="8">The sequence shown here is derived from an EMBL/GenBank/DDBJ whole genome shotgun (WGS) entry which is preliminary data.</text>
</comment>
<dbReference type="CDD" id="cd01335">
    <property type="entry name" value="Radical_SAM"/>
    <property type="match status" value="1"/>
</dbReference>
<name>A0A4V1L620_9BACT</name>
<evidence type="ECO:0000256" key="3">
    <source>
        <dbReference type="ARBA" id="ARBA00022723"/>
    </source>
</evidence>
<evidence type="ECO:0000256" key="6">
    <source>
        <dbReference type="SAM" id="MobiDB-lite"/>
    </source>
</evidence>
<reference evidence="8 9" key="1">
    <citation type="submission" date="2018-11" db="EMBL/GenBank/DDBJ databases">
        <authorList>
            <person name="Mardanov A.V."/>
            <person name="Ravin N.V."/>
            <person name="Dedysh S.N."/>
        </authorList>
    </citation>
    <scope>NUCLEOTIDE SEQUENCE [LARGE SCALE GENOMIC DNA]</scope>
    <source>
        <strain evidence="8 9">AF10</strain>
    </source>
</reference>
<keyword evidence="9" id="KW-1185">Reference proteome</keyword>
<keyword evidence="4" id="KW-0408">Iron</keyword>
<dbReference type="InterPro" id="IPR006638">
    <property type="entry name" value="Elp3/MiaA/NifB-like_rSAM"/>
</dbReference>
<keyword evidence="3" id="KW-0479">Metal-binding</keyword>
<keyword evidence="8" id="KW-0670">Pyruvate</keyword>
<protein>
    <submittedName>
        <fullName evidence="8">Radical SAM, Pyruvate-formate lyase-activating enzyme like</fullName>
    </submittedName>
</protein>
<dbReference type="SFLD" id="SFLDS00029">
    <property type="entry name" value="Radical_SAM"/>
    <property type="match status" value="1"/>
</dbReference>
<dbReference type="EMBL" id="RDSM01000001">
    <property type="protein sequence ID" value="RXH57734.1"/>
    <property type="molecule type" value="Genomic_DNA"/>
</dbReference>
<keyword evidence="2" id="KW-0949">S-adenosyl-L-methionine</keyword>
<dbReference type="RefSeq" id="WP_128911855.1">
    <property type="nucleotide sequence ID" value="NZ_RDSM01000001.1"/>
</dbReference>
<dbReference type="GO" id="GO:0016829">
    <property type="term" value="F:lyase activity"/>
    <property type="evidence" value="ECO:0007669"/>
    <property type="project" value="UniProtKB-KW"/>
</dbReference>
<comment type="cofactor">
    <cofactor evidence="1">
        <name>[4Fe-4S] cluster</name>
        <dbReference type="ChEBI" id="CHEBI:49883"/>
    </cofactor>
</comment>
<evidence type="ECO:0000256" key="1">
    <source>
        <dbReference type="ARBA" id="ARBA00001966"/>
    </source>
</evidence>
<dbReference type="PANTHER" id="PTHR11228:SF35">
    <property type="entry name" value="MOLYBDENUM COFACTOR BIOSYNTHESIS PROTEIN A-RELATED"/>
    <property type="match status" value="1"/>
</dbReference>
<feature type="compositionally biased region" description="Polar residues" evidence="6">
    <location>
        <begin position="342"/>
        <end position="356"/>
    </location>
</feature>
<dbReference type="PROSITE" id="PS51918">
    <property type="entry name" value="RADICAL_SAM"/>
    <property type="match status" value="1"/>
</dbReference>
<evidence type="ECO:0000313" key="9">
    <source>
        <dbReference type="Proteomes" id="UP000289437"/>
    </source>
</evidence>